<dbReference type="OrthoDB" id="67788at2"/>
<protein>
    <submittedName>
        <fullName evidence="2">Putative restriction endonuclease</fullName>
    </submittedName>
</protein>
<dbReference type="Proteomes" id="UP000199296">
    <property type="component" value="Unassembled WGS sequence"/>
</dbReference>
<sequence>MKENKDSLNFYIKKFTSLRRDNKNGGAPHKPILLLSVIEAYEDEIFYTNEVYIVPELVAKFKHIWSQIVETNHHSIFALPFYHMKSEGFWKLIPNYGFEKLVASKASLKSSFYTLKTAIYCAEIDKELFELLKDDKNRNLLKISLLERYFPITKSLYKKETQDDNSFLFENEKQYFKNLKHLKETLNENSFQEDIFVRSGIFKREIPKLYDYTCSISEMKVDATINASLVDACHILPFSLSNDDTVGNGITLCPNLHRAFDRGLIFIDENYKVEVNKNFIENSDSSYSIKQFKNKQIKLPNNPSYYPKIENLVKHKAKFS</sequence>
<evidence type="ECO:0000313" key="2">
    <source>
        <dbReference type="EMBL" id="SDG56131.1"/>
    </source>
</evidence>
<keyword evidence="2" id="KW-0540">Nuclease</keyword>
<keyword evidence="2" id="KW-0255">Endonuclease</keyword>
<dbReference type="STRING" id="470826.SAMN04488027_103155"/>
<dbReference type="RefSeq" id="WP_093365828.1">
    <property type="nucleotide sequence ID" value="NZ_FNCW01000003.1"/>
</dbReference>
<evidence type="ECO:0000313" key="3">
    <source>
        <dbReference type="Proteomes" id="UP000199296"/>
    </source>
</evidence>
<keyword evidence="3" id="KW-1185">Reference proteome</keyword>
<dbReference type="GO" id="GO:0004519">
    <property type="term" value="F:endonuclease activity"/>
    <property type="evidence" value="ECO:0007669"/>
    <property type="project" value="UniProtKB-KW"/>
</dbReference>
<dbReference type="InterPro" id="IPR011396">
    <property type="entry name" value="PT_DNA_restrict"/>
</dbReference>
<name>A0A1G7V9B6_9FLAO</name>
<dbReference type="InterPro" id="IPR003615">
    <property type="entry name" value="HNH_nuc"/>
</dbReference>
<dbReference type="EMBL" id="FNCW01000003">
    <property type="protein sequence ID" value="SDG56131.1"/>
    <property type="molecule type" value="Genomic_DNA"/>
</dbReference>
<organism evidence="2 3">
    <name type="scientific">Psychroflexus sediminis</name>
    <dbReference type="NCBI Taxonomy" id="470826"/>
    <lineage>
        <taxon>Bacteria</taxon>
        <taxon>Pseudomonadati</taxon>
        <taxon>Bacteroidota</taxon>
        <taxon>Flavobacteriia</taxon>
        <taxon>Flavobacteriales</taxon>
        <taxon>Flavobacteriaceae</taxon>
        <taxon>Psychroflexus</taxon>
    </lineage>
</organism>
<dbReference type="Pfam" id="PF13391">
    <property type="entry name" value="HNH_2"/>
    <property type="match status" value="1"/>
</dbReference>
<gene>
    <name evidence="2" type="ORF">SAMN04488027_103155</name>
</gene>
<dbReference type="AlphaFoldDB" id="A0A1G7V9B6"/>
<dbReference type="PIRSF" id="PIRSF030850">
    <property type="entry name" value="UCP030850"/>
    <property type="match status" value="1"/>
</dbReference>
<keyword evidence="2" id="KW-0378">Hydrolase</keyword>
<proteinExistence type="predicted"/>
<reference evidence="2 3" key="1">
    <citation type="submission" date="2016-10" db="EMBL/GenBank/DDBJ databases">
        <authorList>
            <person name="de Groot N.N."/>
        </authorList>
    </citation>
    <scope>NUCLEOTIDE SEQUENCE [LARGE SCALE GENOMIC DNA]</scope>
    <source>
        <strain evidence="2 3">DSM 19803</strain>
    </source>
</reference>
<feature type="domain" description="HNH nuclease" evidence="1">
    <location>
        <begin position="214"/>
        <end position="268"/>
    </location>
</feature>
<accession>A0A1G7V9B6</accession>
<evidence type="ECO:0000259" key="1">
    <source>
        <dbReference type="Pfam" id="PF13391"/>
    </source>
</evidence>